<dbReference type="Gene3D" id="3.40.50.720">
    <property type="entry name" value="NAD(P)-binding Rossmann-like Domain"/>
    <property type="match status" value="1"/>
</dbReference>
<dbReference type="InterPro" id="IPR036291">
    <property type="entry name" value="NAD(P)-bd_dom_sf"/>
</dbReference>
<evidence type="ECO:0000259" key="1">
    <source>
        <dbReference type="Pfam" id="PF01370"/>
    </source>
</evidence>
<name>A0A9W6G6R1_9ACTN</name>
<dbReference type="RefSeq" id="WP_270117496.1">
    <property type="nucleotide sequence ID" value="NZ_BAAAOL010000006.1"/>
</dbReference>
<dbReference type="AlphaFoldDB" id="A0A9W6G6R1"/>
<comment type="caution">
    <text evidence="2">The sequence shown here is derived from an EMBL/GenBank/DDBJ whole genome shotgun (WGS) entry which is preliminary data.</text>
</comment>
<dbReference type="Pfam" id="PF01370">
    <property type="entry name" value="Epimerase"/>
    <property type="match status" value="1"/>
</dbReference>
<protein>
    <submittedName>
        <fullName evidence="2">Reductase</fullName>
    </submittedName>
</protein>
<dbReference type="Proteomes" id="UP001144313">
    <property type="component" value="Unassembled WGS sequence"/>
</dbReference>
<gene>
    <name evidence="2" type="ORF">GALLR39Z86_20200</name>
</gene>
<feature type="domain" description="NAD-dependent epimerase/dehydratase" evidence="1">
    <location>
        <begin position="94"/>
        <end position="202"/>
    </location>
</feature>
<dbReference type="SUPFAM" id="SSF51735">
    <property type="entry name" value="NAD(P)-binding Rossmann-fold domains"/>
    <property type="match status" value="1"/>
</dbReference>
<organism evidence="2 3">
    <name type="scientific">Glycomyces algeriensis</name>
    <dbReference type="NCBI Taxonomy" id="256037"/>
    <lineage>
        <taxon>Bacteria</taxon>
        <taxon>Bacillati</taxon>
        <taxon>Actinomycetota</taxon>
        <taxon>Actinomycetes</taxon>
        <taxon>Glycomycetales</taxon>
        <taxon>Glycomycetaceae</taxon>
        <taxon>Glycomyces</taxon>
    </lineage>
</organism>
<dbReference type="EMBL" id="BSDT01000001">
    <property type="protein sequence ID" value="GLI42170.1"/>
    <property type="molecule type" value="Genomic_DNA"/>
</dbReference>
<reference evidence="2" key="1">
    <citation type="submission" date="2022-12" db="EMBL/GenBank/DDBJ databases">
        <title>Reference genome sequencing for broad-spectrum identification of bacterial and archaeal isolates by mass spectrometry.</title>
        <authorList>
            <person name="Sekiguchi Y."/>
            <person name="Tourlousse D.M."/>
        </authorList>
    </citation>
    <scope>NUCLEOTIDE SEQUENCE</scope>
    <source>
        <strain evidence="2">LLR39Z86</strain>
    </source>
</reference>
<keyword evidence="3" id="KW-1185">Reference proteome</keyword>
<evidence type="ECO:0000313" key="3">
    <source>
        <dbReference type="Proteomes" id="UP001144313"/>
    </source>
</evidence>
<sequence length="368" mass="39524">MSTEKNVLVLGGTVFLSEAIAKQAVARGHRVTIASRGTTGEPPEGTAFTRLDRSTGEGLDALRGKEFDAVFDVARVPGHIGPVLDALADSVGHWSLVSTISVYARNDIVSDELHEPTAPDSTDADWATYGASKVACETLVRERMGDRALITRPGLIVGPGDRNDRLGYWPLRFAEGGEILAPGTPDRRVQWIDVEDYAAWLLDCANLDSANPDRADAAVTGTIDAIGEPVPFGPFLDGIADALIKRGVLTERPNLTWVPQEFLAEHGVNPWAGPDSLGMWLPSPDYDGMQGRPGGPAVAAGFRASPLDVTVDRWWDANAAAPRLKAGLTREKESAVLAAWHGDPDRVPAYTVERRFTVPEAGNLKYEG</sequence>
<dbReference type="InterPro" id="IPR001509">
    <property type="entry name" value="Epimerase_deHydtase"/>
</dbReference>
<accession>A0A9W6G6R1</accession>
<proteinExistence type="predicted"/>
<evidence type="ECO:0000313" key="2">
    <source>
        <dbReference type="EMBL" id="GLI42170.1"/>
    </source>
</evidence>